<dbReference type="InterPro" id="IPR036390">
    <property type="entry name" value="WH_DNA-bd_sf"/>
</dbReference>
<keyword evidence="2" id="KW-1185">Reference proteome</keyword>
<dbReference type="Proteomes" id="UP000403266">
    <property type="component" value="Unassembled WGS sequence"/>
</dbReference>
<dbReference type="EMBL" id="VOSK01000236">
    <property type="protein sequence ID" value="MPR29499.1"/>
    <property type="molecule type" value="Genomic_DNA"/>
</dbReference>
<organism evidence="1 2">
    <name type="scientific">Microvirga tunisiensis</name>
    <dbReference type="NCBI Taxonomy" id="2108360"/>
    <lineage>
        <taxon>Bacteria</taxon>
        <taxon>Pseudomonadati</taxon>
        <taxon>Pseudomonadota</taxon>
        <taxon>Alphaproteobacteria</taxon>
        <taxon>Hyphomicrobiales</taxon>
        <taxon>Methylobacteriaceae</taxon>
        <taxon>Microvirga</taxon>
    </lineage>
</organism>
<dbReference type="InterPro" id="IPR036388">
    <property type="entry name" value="WH-like_DNA-bd_sf"/>
</dbReference>
<dbReference type="SUPFAM" id="SSF46785">
    <property type="entry name" value="Winged helix' DNA-binding domain"/>
    <property type="match status" value="1"/>
</dbReference>
<evidence type="ECO:0008006" key="3">
    <source>
        <dbReference type="Google" id="ProtNLM"/>
    </source>
</evidence>
<evidence type="ECO:0000313" key="1">
    <source>
        <dbReference type="EMBL" id="MPR29499.1"/>
    </source>
</evidence>
<evidence type="ECO:0000313" key="2">
    <source>
        <dbReference type="Proteomes" id="UP000403266"/>
    </source>
</evidence>
<dbReference type="AlphaFoldDB" id="A0A5N7MSP9"/>
<dbReference type="RefSeq" id="WP_152716398.1">
    <property type="nucleotide sequence ID" value="NZ_VOSJ01000254.1"/>
</dbReference>
<comment type="caution">
    <text evidence="1">The sequence shown here is derived from an EMBL/GenBank/DDBJ whole genome shotgun (WGS) entry which is preliminary data.</text>
</comment>
<protein>
    <recommendedName>
        <fullName evidence="3">Helix-turn-helix transcriptional regulator</fullName>
    </recommendedName>
</protein>
<reference evidence="1 2" key="1">
    <citation type="journal article" date="2019" name="Syst. Appl. Microbiol.">
        <title>Microvirga tunisiensis sp. nov., a root nodule symbiotic bacterium isolated from Lupinus micranthus and L. luteus grown in Northern Tunisia.</title>
        <authorList>
            <person name="Msaddak A."/>
            <person name="Rejili M."/>
            <person name="Duran D."/>
            <person name="Mars M."/>
            <person name="Palacios J.M."/>
            <person name="Ruiz-Argueso T."/>
            <person name="Rey L."/>
            <person name="Imperial J."/>
        </authorList>
    </citation>
    <scope>NUCLEOTIDE SEQUENCE [LARGE SCALE GENOMIC DNA]</scope>
    <source>
        <strain evidence="1 2">Lmie10</strain>
    </source>
</reference>
<accession>A0A5N7MSP9</accession>
<sequence length="128" mass="14527">MTVLDMEPSRPIARKRLDLALEKILSGGADHSGCYPLSDLRRKLAMISQARRFMLVMVLMQQTLPQTEYELAEATRDLKSNVIRNLHVLVAEGIAIPTRDEATHIVRYRINNDLLKALSDLFGRGRVQ</sequence>
<name>A0A5N7MSP9_9HYPH</name>
<gene>
    <name evidence="1" type="ORF">FS320_31525</name>
</gene>
<dbReference type="Gene3D" id="1.10.10.10">
    <property type="entry name" value="Winged helix-like DNA-binding domain superfamily/Winged helix DNA-binding domain"/>
    <property type="match status" value="1"/>
</dbReference>
<proteinExistence type="predicted"/>